<feature type="region of interest" description="Disordered" evidence="1">
    <location>
        <begin position="62"/>
        <end position="93"/>
    </location>
</feature>
<dbReference type="PANTHER" id="PTHR34222">
    <property type="entry name" value="GAG_PRE-INTEGRS DOMAIN-CONTAINING PROTEIN"/>
    <property type="match status" value="1"/>
</dbReference>
<dbReference type="Proteomes" id="UP001058974">
    <property type="component" value="Chromosome 6"/>
</dbReference>
<comment type="caution">
    <text evidence="2">The sequence shown here is derived from an EMBL/GenBank/DDBJ whole genome shotgun (WGS) entry which is preliminary data.</text>
</comment>
<dbReference type="Gramene" id="Psat06G0357100-T1">
    <property type="protein sequence ID" value="KAI5397797.1"/>
    <property type="gene ID" value="KIW84_063571"/>
</dbReference>
<protein>
    <submittedName>
        <fullName evidence="2">Uncharacterized protein</fullName>
    </submittedName>
</protein>
<evidence type="ECO:0000313" key="2">
    <source>
        <dbReference type="EMBL" id="KAI5397797.1"/>
    </source>
</evidence>
<evidence type="ECO:0000256" key="1">
    <source>
        <dbReference type="SAM" id="MobiDB-lite"/>
    </source>
</evidence>
<accession>A0A9D4W9W2</accession>
<dbReference type="EMBL" id="JAMSHJ010000006">
    <property type="protein sequence ID" value="KAI5397797.1"/>
    <property type="molecule type" value="Genomic_DNA"/>
</dbReference>
<organism evidence="2 3">
    <name type="scientific">Pisum sativum</name>
    <name type="common">Garden pea</name>
    <name type="synonym">Lathyrus oleraceus</name>
    <dbReference type="NCBI Taxonomy" id="3888"/>
    <lineage>
        <taxon>Eukaryota</taxon>
        <taxon>Viridiplantae</taxon>
        <taxon>Streptophyta</taxon>
        <taxon>Embryophyta</taxon>
        <taxon>Tracheophyta</taxon>
        <taxon>Spermatophyta</taxon>
        <taxon>Magnoliopsida</taxon>
        <taxon>eudicotyledons</taxon>
        <taxon>Gunneridae</taxon>
        <taxon>Pentapetalae</taxon>
        <taxon>rosids</taxon>
        <taxon>fabids</taxon>
        <taxon>Fabales</taxon>
        <taxon>Fabaceae</taxon>
        <taxon>Papilionoideae</taxon>
        <taxon>50 kb inversion clade</taxon>
        <taxon>NPAAA clade</taxon>
        <taxon>Hologalegina</taxon>
        <taxon>IRL clade</taxon>
        <taxon>Fabeae</taxon>
        <taxon>Lathyrus</taxon>
    </lineage>
</organism>
<gene>
    <name evidence="2" type="ORF">KIW84_063571</name>
</gene>
<proteinExistence type="predicted"/>
<sequence length="248" mass="27307">MYAFVRNLATLQMNDQDLSEYLTPAQSTINGLKRMMALTNITIPTVEELIDRLVWVSLPSDDTHTTPESSDFVSKFSNGGRDGRGRGRGRGRGGKSNFYCTHCRKDGHTQDRCFDLHGYPNKTANVAQTTTNHESKGELETTFCVDEYQEYFRLKATQQATSSTTIAHTGNSMSSLPVVIDESPPLLNRYGITYERRLRPHDSALIPSASTPAPAPSPDLPIVIHKVVTALASVSIPKTIQEALSHPG</sequence>
<feature type="compositionally biased region" description="Polar residues" evidence="1">
    <location>
        <begin position="66"/>
        <end position="77"/>
    </location>
</feature>
<evidence type="ECO:0000313" key="3">
    <source>
        <dbReference type="Proteomes" id="UP001058974"/>
    </source>
</evidence>
<dbReference type="AlphaFoldDB" id="A0A9D4W9W2"/>
<keyword evidence="3" id="KW-1185">Reference proteome</keyword>
<name>A0A9D4W9W2_PEA</name>
<reference evidence="2 3" key="1">
    <citation type="journal article" date="2022" name="Nat. Genet.">
        <title>Improved pea reference genome and pan-genome highlight genomic features and evolutionary characteristics.</title>
        <authorList>
            <person name="Yang T."/>
            <person name="Liu R."/>
            <person name="Luo Y."/>
            <person name="Hu S."/>
            <person name="Wang D."/>
            <person name="Wang C."/>
            <person name="Pandey M.K."/>
            <person name="Ge S."/>
            <person name="Xu Q."/>
            <person name="Li N."/>
            <person name="Li G."/>
            <person name="Huang Y."/>
            <person name="Saxena R.K."/>
            <person name="Ji Y."/>
            <person name="Li M."/>
            <person name="Yan X."/>
            <person name="He Y."/>
            <person name="Liu Y."/>
            <person name="Wang X."/>
            <person name="Xiang C."/>
            <person name="Varshney R.K."/>
            <person name="Ding H."/>
            <person name="Gao S."/>
            <person name="Zong X."/>
        </authorList>
    </citation>
    <scope>NUCLEOTIDE SEQUENCE [LARGE SCALE GENOMIC DNA]</scope>
    <source>
        <strain evidence="2 3">cv. Zhongwan 6</strain>
    </source>
</reference>
<dbReference type="PANTHER" id="PTHR34222:SF100">
    <property type="entry name" value="CCHC-TYPE DOMAIN-CONTAINING PROTEIN"/>
    <property type="match status" value="1"/>
</dbReference>